<keyword evidence="7" id="KW-0378">Hydrolase</keyword>
<dbReference type="Gene3D" id="3.40.50.1820">
    <property type="entry name" value="alpha/beta hydrolase"/>
    <property type="match status" value="1"/>
</dbReference>
<keyword evidence="5" id="KW-0964">Secreted</keyword>
<evidence type="ECO:0000256" key="12">
    <source>
        <dbReference type="SAM" id="SignalP"/>
    </source>
</evidence>
<comment type="subcellular location">
    <subcellularLocation>
        <location evidence="1">Secreted</location>
    </subcellularLocation>
</comment>
<feature type="disulfide bond" evidence="11">
    <location>
        <begin position="168"/>
        <end position="175"/>
    </location>
</feature>
<dbReference type="PRINTS" id="PR00129">
    <property type="entry name" value="CUTINASE"/>
</dbReference>
<evidence type="ECO:0000256" key="10">
    <source>
        <dbReference type="PIRSR" id="PIRSR611150-1"/>
    </source>
</evidence>
<comment type="similarity">
    <text evidence="2">Belongs to the cutinase family.</text>
</comment>
<dbReference type="SMART" id="SM01110">
    <property type="entry name" value="Cutinase"/>
    <property type="match status" value="1"/>
</dbReference>
<dbReference type="GO" id="GO:0016052">
    <property type="term" value="P:carbohydrate catabolic process"/>
    <property type="evidence" value="ECO:0007669"/>
    <property type="project" value="TreeGrafter"/>
</dbReference>
<sequence>MVRVFGLTLLALLVPALAAPVPEDLEARQSGCADVMVVYARGTDQDSPIGDPASVGVLFRDNIKSLLGSRTFSFQGVNYAANVIGFLQGGDPAGSRQMTTDLTNVANSCPNAKIVSAGYSQGGQLVHNSAAQLTAAVRNRINAVVIFGDPKSDQAVTGIPSSNVKIICHDGDNICEGGFIVTSQHTNYQQDAPAAAQFVLSKV</sequence>
<dbReference type="InterPro" id="IPR011150">
    <property type="entry name" value="Cutinase_monf"/>
</dbReference>
<feature type="disulfide bond" evidence="11">
    <location>
        <begin position="32"/>
        <end position="109"/>
    </location>
</feature>
<dbReference type="GO" id="GO:0005576">
    <property type="term" value="C:extracellular region"/>
    <property type="evidence" value="ECO:0007669"/>
    <property type="project" value="UniProtKB-SubCell"/>
</dbReference>
<protein>
    <recommendedName>
        <fullName evidence="3">cutinase</fullName>
        <ecNumber evidence="3">3.1.1.74</ecNumber>
    </recommendedName>
</protein>
<gene>
    <name evidence="13" type="ORF">WG66_16246</name>
</gene>
<dbReference type="Proteomes" id="UP000054988">
    <property type="component" value="Unassembled WGS sequence"/>
</dbReference>
<evidence type="ECO:0000313" key="14">
    <source>
        <dbReference type="Proteomes" id="UP000054988"/>
    </source>
</evidence>
<reference evidence="13 14" key="1">
    <citation type="submission" date="2015-12" db="EMBL/GenBank/DDBJ databases">
        <title>Draft genome sequence of Moniliophthora roreri, the causal agent of frosty pod rot of cacao.</title>
        <authorList>
            <person name="Aime M.C."/>
            <person name="Diaz-Valderrama J.R."/>
            <person name="Kijpornyongpan T."/>
            <person name="Phillips-Mora W."/>
        </authorList>
    </citation>
    <scope>NUCLEOTIDE SEQUENCE [LARGE SCALE GENOMIC DNA]</scope>
    <source>
        <strain evidence="13 14">MCA 2952</strain>
    </source>
</reference>
<feature type="active site" evidence="10">
    <location>
        <position position="172"/>
    </location>
</feature>
<feature type="active site" description="Nucleophile" evidence="10">
    <location>
        <position position="120"/>
    </location>
</feature>
<feature type="active site" description="Proton donor/acceptor" evidence="10">
    <location>
        <position position="185"/>
    </location>
</feature>
<dbReference type="GO" id="GO:0050525">
    <property type="term" value="F:cutinase activity"/>
    <property type="evidence" value="ECO:0007669"/>
    <property type="project" value="UniProtKB-EC"/>
</dbReference>
<evidence type="ECO:0000256" key="6">
    <source>
        <dbReference type="ARBA" id="ARBA00022729"/>
    </source>
</evidence>
<evidence type="ECO:0000313" key="13">
    <source>
        <dbReference type="EMBL" id="KTB31184.1"/>
    </source>
</evidence>
<evidence type="ECO:0000256" key="4">
    <source>
        <dbReference type="ARBA" id="ARBA00022487"/>
    </source>
</evidence>
<evidence type="ECO:0000256" key="5">
    <source>
        <dbReference type="ARBA" id="ARBA00022525"/>
    </source>
</evidence>
<evidence type="ECO:0000256" key="3">
    <source>
        <dbReference type="ARBA" id="ARBA00013095"/>
    </source>
</evidence>
<comment type="catalytic activity">
    <reaction evidence="9">
        <text>cutin + H2O = cutin monomers.</text>
        <dbReference type="EC" id="3.1.1.74"/>
    </reaction>
</comment>
<evidence type="ECO:0000256" key="2">
    <source>
        <dbReference type="ARBA" id="ARBA00007534"/>
    </source>
</evidence>
<dbReference type="EC" id="3.1.1.74" evidence="3"/>
<dbReference type="InterPro" id="IPR043579">
    <property type="entry name" value="CUTINASE_2"/>
</dbReference>
<evidence type="ECO:0000256" key="7">
    <source>
        <dbReference type="ARBA" id="ARBA00022801"/>
    </source>
</evidence>
<dbReference type="SMR" id="A0A0W0F4B8"/>
<proteinExistence type="inferred from homology"/>
<dbReference type="InterPro" id="IPR000675">
    <property type="entry name" value="Cutinase/axe"/>
</dbReference>
<dbReference type="PROSITE" id="PS00931">
    <property type="entry name" value="CUTINASE_2"/>
    <property type="match status" value="1"/>
</dbReference>
<dbReference type="AlphaFoldDB" id="A0A0W0F4B8"/>
<organism evidence="13 14">
    <name type="scientific">Moniliophthora roreri</name>
    <name type="common">Frosty pod rot fungus</name>
    <name type="synonym">Monilia roreri</name>
    <dbReference type="NCBI Taxonomy" id="221103"/>
    <lineage>
        <taxon>Eukaryota</taxon>
        <taxon>Fungi</taxon>
        <taxon>Dikarya</taxon>
        <taxon>Basidiomycota</taxon>
        <taxon>Agaricomycotina</taxon>
        <taxon>Agaricomycetes</taxon>
        <taxon>Agaricomycetidae</taxon>
        <taxon>Agaricales</taxon>
        <taxon>Marasmiineae</taxon>
        <taxon>Marasmiaceae</taxon>
        <taxon>Moniliophthora</taxon>
    </lineage>
</organism>
<name>A0A0W0F4B8_MONRR</name>
<accession>A0A0W0F4B8</accession>
<dbReference type="ESTHER" id="monro-v2xfa5">
    <property type="family name" value="Cutinase"/>
</dbReference>
<evidence type="ECO:0000256" key="11">
    <source>
        <dbReference type="PIRSR" id="PIRSR611150-2"/>
    </source>
</evidence>
<dbReference type="EMBL" id="LATX01002348">
    <property type="protein sequence ID" value="KTB31184.1"/>
    <property type="molecule type" value="Genomic_DNA"/>
</dbReference>
<feature type="chain" id="PRO_5006901440" description="cutinase" evidence="12">
    <location>
        <begin position="19"/>
        <end position="203"/>
    </location>
</feature>
<comment type="caution">
    <text evidence="13">The sequence shown here is derived from an EMBL/GenBank/DDBJ whole genome shotgun (WGS) entry which is preliminary data.</text>
</comment>
<evidence type="ECO:0000256" key="1">
    <source>
        <dbReference type="ARBA" id="ARBA00004613"/>
    </source>
</evidence>
<dbReference type="Pfam" id="PF01083">
    <property type="entry name" value="Cutinase"/>
    <property type="match status" value="1"/>
</dbReference>
<keyword evidence="8 11" id="KW-1015">Disulfide bond</keyword>
<evidence type="ECO:0000256" key="9">
    <source>
        <dbReference type="ARBA" id="ARBA00034045"/>
    </source>
</evidence>
<dbReference type="PANTHER" id="PTHR48250:SF2">
    <property type="entry name" value="CUTINASE"/>
    <property type="match status" value="1"/>
</dbReference>
<dbReference type="SUPFAM" id="SSF53474">
    <property type="entry name" value="alpha/beta-Hydrolases"/>
    <property type="match status" value="1"/>
</dbReference>
<feature type="signal peptide" evidence="12">
    <location>
        <begin position="1"/>
        <end position="18"/>
    </location>
</feature>
<keyword evidence="6 12" id="KW-0732">Signal</keyword>
<keyword evidence="4" id="KW-0719">Serine esterase</keyword>
<dbReference type="InterPro" id="IPR029058">
    <property type="entry name" value="AB_hydrolase_fold"/>
</dbReference>
<dbReference type="eggNOG" id="ENOG502S3AW">
    <property type="taxonomic scope" value="Eukaryota"/>
</dbReference>
<evidence type="ECO:0000256" key="8">
    <source>
        <dbReference type="ARBA" id="ARBA00023157"/>
    </source>
</evidence>
<dbReference type="PANTHER" id="PTHR48250">
    <property type="entry name" value="CUTINASE 2-RELATED"/>
    <property type="match status" value="1"/>
</dbReference>